<feature type="transmembrane region" description="Helical" evidence="8">
    <location>
        <begin position="153"/>
        <end position="173"/>
    </location>
</feature>
<protein>
    <recommendedName>
        <fullName evidence="11">Glycosyltransferase RgtA/B/C/D-like domain-containing protein</fullName>
    </recommendedName>
</protein>
<dbReference type="PANTHER" id="PTHR33908:SF11">
    <property type="entry name" value="MEMBRANE PROTEIN"/>
    <property type="match status" value="1"/>
</dbReference>
<name>A0A1F5Z7C9_9BACT</name>
<evidence type="ECO:0000313" key="10">
    <source>
        <dbReference type="Proteomes" id="UP000176854"/>
    </source>
</evidence>
<dbReference type="EMBL" id="MFJC01000069">
    <property type="protein sequence ID" value="OGG08348.1"/>
    <property type="molecule type" value="Genomic_DNA"/>
</dbReference>
<keyword evidence="6 8" id="KW-1133">Transmembrane helix</keyword>
<evidence type="ECO:0000256" key="8">
    <source>
        <dbReference type="SAM" id="Phobius"/>
    </source>
</evidence>
<dbReference type="GO" id="GO:0009103">
    <property type="term" value="P:lipopolysaccharide biosynthetic process"/>
    <property type="evidence" value="ECO:0007669"/>
    <property type="project" value="UniProtKB-ARBA"/>
</dbReference>
<evidence type="ECO:0008006" key="11">
    <source>
        <dbReference type="Google" id="ProtNLM"/>
    </source>
</evidence>
<evidence type="ECO:0000313" key="9">
    <source>
        <dbReference type="EMBL" id="OGG08348.1"/>
    </source>
</evidence>
<feature type="transmembrane region" description="Helical" evidence="8">
    <location>
        <begin position="377"/>
        <end position="395"/>
    </location>
</feature>
<dbReference type="InterPro" id="IPR050297">
    <property type="entry name" value="LipidA_mod_glycosyltrf_83"/>
</dbReference>
<evidence type="ECO:0000256" key="5">
    <source>
        <dbReference type="ARBA" id="ARBA00022692"/>
    </source>
</evidence>
<reference evidence="9 10" key="1">
    <citation type="journal article" date="2016" name="Nat. Commun.">
        <title>Thousands of microbial genomes shed light on interconnected biogeochemical processes in an aquifer system.</title>
        <authorList>
            <person name="Anantharaman K."/>
            <person name="Brown C.T."/>
            <person name="Hug L.A."/>
            <person name="Sharon I."/>
            <person name="Castelle C.J."/>
            <person name="Probst A.J."/>
            <person name="Thomas B.C."/>
            <person name="Singh A."/>
            <person name="Wilkins M.J."/>
            <person name="Karaoz U."/>
            <person name="Brodie E.L."/>
            <person name="Williams K.H."/>
            <person name="Hubbard S.S."/>
            <person name="Banfield J.F."/>
        </authorList>
    </citation>
    <scope>NUCLEOTIDE SEQUENCE [LARGE SCALE GENOMIC DNA]</scope>
</reference>
<comment type="subcellular location">
    <subcellularLocation>
        <location evidence="1">Cell membrane</location>
        <topology evidence="1">Multi-pass membrane protein</topology>
    </subcellularLocation>
</comment>
<accession>A0A1F5Z7C9</accession>
<evidence type="ECO:0000256" key="2">
    <source>
        <dbReference type="ARBA" id="ARBA00022475"/>
    </source>
</evidence>
<feature type="transmembrane region" description="Helical" evidence="8">
    <location>
        <begin position="320"/>
        <end position="339"/>
    </location>
</feature>
<dbReference type="PANTHER" id="PTHR33908">
    <property type="entry name" value="MANNOSYLTRANSFERASE YKCB-RELATED"/>
    <property type="match status" value="1"/>
</dbReference>
<gene>
    <name evidence="9" type="ORF">A2154_01515</name>
</gene>
<keyword evidence="4" id="KW-0808">Transferase</keyword>
<dbReference type="GO" id="GO:0016763">
    <property type="term" value="F:pentosyltransferase activity"/>
    <property type="evidence" value="ECO:0007669"/>
    <property type="project" value="TreeGrafter"/>
</dbReference>
<keyword evidence="3" id="KW-0328">Glycosyltransferase</keyword>
<proteinExistence type="predicted"/>
<dbReference type="Proteomes" id="UP000176854">
    <property type="component" value="Unassembled WGS sequence"/>
</dbReference>
<dbReference type="STRING" id="1798373.A2154_01515"/>
<evidence type="ECO:0000256" key="3">
    <source>
        <dbReference type="ARBA" id="ARBA00022676"/>
    </source>
</evidence>
<evidence type="ECO:0000256" key="7">
    <source>
        <dbReference type="ARBA" id="ARBA00023136"/>
    </source>
</evidence>
<keyword evidence="2" id="KW-1003">Cell membrane</keyword>
<evidence type="ECO:0000256" key="6">
    <source>
        <dbReference type="ARBA" id="ARBA00022989"/>
    </source>
</evidence>
<feature type="transmembrane region" description="Helical" evidence="8">
    <location>
        <begin position="80"/>
        <end position="99"/>
    </location>
</feature>
<feature type="transmembrane region" description="Helical" evidence="8">
    <location>
        <begin position="218"/>
        <end position="238"/>
    </location>
</feature>
<feature type="transmembrane region" description="Helical" evidence="8">
    <location>
        <begin position="105"/>
        <end position="123"/>
    </location>
</feature>
<dbReference type="GO" id="GO:0005886">
    <property type="term" value="C:plasma membrane"/>
    <property type="evidence" value="ECO:0007669"/>
    <property type="project" value="UniProtKB-SubCell"/>
</dbReference>
<keyword evidence="7 8" id="KW-0472">Membrane</keyword>
<evidence type="ECO:0000256" key="4">
    <source>
        <dbReference type="ARBA" id="ARBA00022679"/>
    </source>
</evidence>
<comment type="caution">
    <text evidence="9">The sequence shown here is derived from an EMBL/GenBank/DDBJ whole genome shotgun (WGS) entry which is preliminary data.</text>
</comment>
<evidence type="ECO:0000256" key="1">
    <source>
        <dbReference type="ARBA" id="ARBA00004651"/>
    </source>
</evidence>
<feature type="transmembrane region" description="Helical" evidence="8">
    <location>
        <begin position="15"/>
        <end position="33"/>
    </location>
</feature>
<dbReference type="AlphaFoldDB" id="A0A1F5Z7C9"/>
<feature type="transmembrane region" description="Helical" evidence="8">
    <location>
        <begin position="180"/>
        <end position="212"/>
    </location>
</feature>
<sequence>MKSKPLLSTELKFRLIKYITSPLIVVIFFGIAIRSVEIINRNYLFGFDQGWNYEFAREIVETKHFRLIGAEASFGGFRGVFHGPGYYYLLAFFYILFYGDPYGGLIYMYTFGILSLVLSAYLAKKIFLNTFTLLYIFLIGICGALISQSRFLWPPHPVTAIFVFIQILIYKFIKHKQSKYILLALFFSAMIYHFHLALSIPLVISIMIFYWLNSRTQILKFLGKSFMVVSLAWLPGLLFEIRHRLFITNLWSYEMSSGLSRITTFRYWIEHGRDYWYNFAESFRFQPFIHGIFWQLLFTTLYVTAVIISYKQIKEPVRSFVKYHICLILITFMFFIFINNTIWNYYLTNLHIAYIFILCVIVSALWQKVSKTQVEKVIISGLLVYILVFSISGIAEMHRMYTSEIADIGGGAKIKGKKELLDFIYEDAGGKSFNIKIFTPPIYTYAFDYMFHWYGRSKYGYEPGNDEKNLTYIIIEPDSAKPWSHLGWLETVIKPGEVEWEKSLKNGFIVQKRMY</sequence>
<keyword evidence="5 8" id="KW-0812">Transmembrane</keyword>
<feature type="transmembrane region" description="Helical" evidence="8">
    <location>
        <begin position="289"/>
        <end position="308"/>
    </location>
</feature>
<feature type="transmembrane region" description="Helical" evidence="8">
    <location>
        <begin position="345"/>
        <end position="365"/>
    </location>
</feature>
<organism evidence="9 10">
    <name type="scientific">Candidatus Gottesmanbacteria bacterium RBG_16_43_7</name>
    <dbReference type="NCBI Taxonomy" id="1798373"/>
    <lineage>
        <taxon>Bacteria</taxon>
        <taxon>Candidatus Gottesmaniibacteriota</taxon>
    </lineage>
</organism>
<feature type="transmembrane region" description="Helical" evidence="8">
    <location>
        <begin position="130"/>
        <end position="147"/>
    </location>
</feature>